<dbReference type="RefSeq" id="WP_377384277.1">
    <property type="nucleotide sequence ID" value="NZ_JBHSAN010000002.1"/>
</dbReference>
<evidence type="ECO:0000313" key="3">
    <source>
        <dbReference type="Proteomes" id="UP001597478"/>
    </source>
</evidence>
<dbReference type="Proteomes" id="UP001597478">
    <property type="component" value="Unassembled WGS sequence"/>
</dbReference>
<dbReference type="CDD" id="cd03443">
    <property type="entry name" value="PaaI_thioesterase"/>
    <property type="match status" value="1"/>
</dbReference>
<dbReference type="GO" id="GO:0016787">
    <property type="term" value="F:hydrolase activity"/>
    <property type="evidence" value="ECO:0007669"/>
    <property type="project" value="UniProtKB-KW"/>
</dbReference>
<reference evidence="3" key="1">
    <citation type="journal article" date="2019" name="Int. J. Syst. Evol. Microbiol.">
        <title>The Global Catalogue of Microorganisms (GCM) 10K type strain sequencing project: providing services to taxonomists for standard genome sequencing and annotation.</title>
        <authorList>
            <consortium name="The Broad Institute Genomics Platform"/>
            <consortium name="The Broad Institute Genome Sequencing Center for Infectious Disease"/>
            <person name="Wu L."/>
            <person name="Ma J."/>
        </authorList>
    </citation>
    <scope>NUCLEOTIDE SEQUENCE [LARGE SCALE GENOMIC DNA]</scope>
    <source>
        <strain evidence="3">IBRC-M 10906</strain>
    </source>
</reference>
<keyword evidence="2" id="KW-0378">Hydrolase</keyword>
<dbReference type="EC" id="3.1.2.-" evidence="2"/>
<sequence>MTADPQSRASGTSIQETYYPALNCFGCGPANARGLRLRSFEVDGVVSATFTPWPEHDNGAGFLNGGIVSTVLDCHGAAAVMLEAHRRGWKPAPGADLAFVTAGLDVRFLRPTPLREPVELTAELTSVAESEMTVVSHIHWGGKTRATGTAVWKRWRPRT</sequence>
<keyword evidence="3" id="KW-1185">Reference proteome</keyword>
<protein>
    <submittedName>
        <fullName evidence="2">PaaI family thioesterase</fullName>
        <ecNumber evidence="2">3.1.2.-</ecNumber>
    </submittedName>
</protein>
<dbReference type="Pfam" id="PF03061">
    <property type="entry name" value="4HBT"/>
    <property type="match status" value="1"/>
</dbReference>
<dbReference type="Gene3D" id="3.10.129.10">
    <property type="entry name" value="Hotdog Thioesterase"/>
    <property type="match status" value="1"/>
</dbReference>
<dbReference type="EMBL" id="JBHUOF010000040">
    <property type="protein sequence ID" value="MFD2802014.1"/>
    <property type="molecule type" value="Genomic_DNA"/>
</dbReference>
<name>A0ABW5WE52_9PSEU</name>
<dbReference type="InterPro" id="IPR006683">
    <property type="entry name" value="Thioestr_dom"/>
</dbReference>
<gene>
    <name evidence="2" type="ORF">ACFS2C_21730</name>
</gene>
<evidence type="ECO:0000313" key="2">
    <source>
        <dbReference type="EMBL" id="MFD2802014.1"/>
    </source>
</evidence>
<dbReference type="InterPro" id="IPR029069">
    <property type="entry name" value="HotDog_dom_sf"/>
</dbReference>
<organism evidence="2 3">
    <name type="scientific">Prauserella oleivorans</name>
    <dbReference type="NCBI Taxonomy" id="1478153"/>
    <lineage>
        <taxon>Bacteria</taxon>
        <taxon>Bacillati</taxon>
        <taxon>Actinomycetota</taxon>
        <taxon>Actinomycetes</taxon>
        <taxon>Pseudonocardiales</taxon>
        <taxon>Pseudonocardiaceae</taxon>
        <taxon>Prauserella</taxon>
    </lineage>
</organism>
<feature type="domain" description="Thioesterase" evidence="1">
    <location>
        <begin position="61"/>
        <end position="138"/>
    </location>
</feature>
<comment type="caution">
    <text evidence="2">The sequence shown here is derived from an EMBL/GenBank/DDBJ whole genome shotgun (WGS) entry which is preliminary data.</text>
</comment>
<evidence type="ECO:0000259" key="1">
    <source>
        <dbReference type="Pfam" id="PF03061"/>
    </source>
</evidence>
<proteinExistence type="predicted"/>
<accession>A0ABW5WE52</accession>
<dbReference type="SUPFAM" id="SSF54637">
    <property type="entry name" value="Thioesterase/thiol ester dehydrase-isomerase"/>
    <property type="match status" value="1"/>
</dbReference>